<dbReference type="Proteomes" id="UP000470018">
    <property type="component" value="Unassembled WGS sequence"/>
</dbReference>
<evidence type="ECO:0000313" key="6">
    <source>
        <dbReference type="Proteomes" id="UP000268239"/>
    </source>
</evidence>
<evidence type="ECO:0000313" key="4">
    <source>
        <dbReference type="EMBL" id="RTQ85560.1"/>
    </source>
</evidence>
<evidence type="ECO:0000313" key="2">
    <source>
        <dbReference type="EMBL" id="OWK68399.1"/>
    </source>
</evidence>
<dbReference type="Proteomes" id="UP000664966">
    <property type="component" value="Chromosome"/>
</dbReference>
<organism evidence="1 7">
    <name type="scientific">Acinetobacter baumannii</name>
    <dbReference type="NCBI Taxonomy" id="470"/>
    <lineage>
        <taxon>Bacteria</taxon>
        <taxon>Pseudomonadati</taxon>
        <taxon>Pseudomonadota</taxon>
        <taxon>Gammaproteobacteria</taxon>
        <taxon>Moraxellales</taxon>
        <taxon>Moraxellaceae</taxon>
        <taxon>Acinetobacter</taxon>
        <taxon>Acinetobacter calcoaceticus/baumannii complex</taxon>
    </lineage>
</organism>
<dbReference type="Proteomes" id="UP000268239">
    <property type="component" value="Unassembled WGS sequence"/>
</dbReference>
<dbReference type="Proteomes" id="UP000197394">
    <property type="component" value="Unassembled WGS sequence"/>
</dbReference>
<name>A0A246A714_ACIBA</name>
<proteinExistence type="predicted"/>
<evidence type="ECO:0000313" key="3">
    <source>
        <dbReference type="EMBL" id="QTK44489.1"/>
    </source>
</evidence>
<reference evidence="2 5" key="1">
    <citation type="submission" date="2017-05" db="EMBL/GenBank/DDBJ databases">
        <title>Draft genome sequence of MDR A. baumannii AB360.</title>
        <authorList>
            <person name="Wareham D.W."/>
            <person name="Bean D.C."/>
        </authorList>
    </citation>
    <scope>NUCLEOTIDE SEQUENCE [LARGE SCALE GENOMIC DNA]</scope>
    <source>
        <strain evidence="2 5">AB360</strain>
    </source>
</reference>
<evidence type="ECO:0000313" key="5">
    <source>
        <dbReference type="Proteomes" id="UP000197394"/>
    </source>
</evidence>
<accession>A0A246A714</accession>
<dbReference type="RefSeq" id="WP_001256122.1">
    <property type="nucleotide sequence ID" value="NZ_AP014649.1"/>
</dbReference>
<sequence length="178" mass="20489">MRSFLFLVLTLISFQYVEAETVEPSRLETLADNLSQGKSDSERLKELEASLSSDYLGGEKVNGWLITGCEVDKFNGSKTCTMSKDDLIVYIHKGKTFFLVGTNHFPRKQTVLKVDQNKPIYGREGSFTNNGQILEQFKNGSVVNTRYIKWPYEMNRDNETSLNGFSEAYRELQRQYRN</sequence>
<reference evidence="1 7" key="3">
    <citation type="submission" date="2020-02" db="EMBL/GenBank/DDBJ databases">
        <title>Whole genome shot-gun sequencing of clinical Carbapenem resistant A. baumannii.</title>
        <authorList>
            <person name="Veeraraghavan B."/>
            <person name="Mathur P."/>
            <person name="Vijayakumar S."/>
            <person name="Vasudevan K."/>
            <person name="Lincy M."/>
            <person name="Kirubananthan A."/>
        </authorList>
    </citation>
    <scope>NUCLEOTIDE SEQUENCE [LARGE SCALE GENOMIC DNA]</scope>
    <source>
        <strain evidence="1 7">SP816</strain>
    </source>
</reference>
<dbReference type="EMBL" id="JAAGTY010000024">
    <property type="protein sequence ID" value="NDW42676.1"/>
    <property type="molecule type" value="Genomic_DNA"/>
</dbReference>
<dbReference type="EMBL" id="CP072270">
    <property type="protein sequence ID" value="QTK44489.1"/>
    <property type="molecule type" value="Genomic_DNA"/>
</dbReference>
<dbReference type="EMBL" id="NGKM01000001">
    <property type="protein sequence ID" value="OWK68399.1"/>
    <property type="molecule type" value="Genomic_DNA"/>
</dbReference>
<dbReference type="AlphaFoldDB" id="A0A246A714"/>
<gene>
    <name evidence="2" type="ORF">CBE85_01270</name>
    <name evidence="4" type="ORF">EJ062_01295</name>
    <name evidence="1" type="ORF">G3N53_16510</name>
    <name evidence="3" type="ORF">J6E47_05310</name>
</gene>
<reference evidence="4 6" key="2">
    <citation type="submission" date="2018-12" db="EMBL/GenBank/DDBJ databases">
        <title>Draft Genome Sequences Human Pathogenic Acinetobacter baumannii Strains.</title>
        <authorList>
            <person name="Madhi M."/>
            <person name="Ronco T."/>
            <person name="Olsen R.H."/>
            <person name="Hassani A."/>
        </authorList>
    </citation>
    <scope>NUCLEOTIDE SEQUENCE [LARGE SCALE GENOMIC DNA]</scope>
    <source>
        <strain evidence="4 6">AB3</strain>
    </source>
</reference>
<reference evidence="3" key="4">
    <citation type="submission" date="2021-03" db="EMBL/GenBank/DDBJ databases">
        <title>Complete genome sequencing of Acinetobacter baumannii.</title>
        <authorList>
            <person name="Yadav B."/>
            <person name="Makwana N."/>
            <person name="Kharat A.S."/>
            <person name="Veeraraghavan B."/>
            <person name="Vijayakumar S."/>
            <person name="Priya M."/>
        </authorList>
    </citation>
    <scope>NUCLEOTIDE SEQUENCE</scope>
    <source>
        <strain evidence="3">KSK6</strain>
    </source>
</reference>
<evidence type="ECO:0000313" key="7">
    <source>
        <dbReference type="Proteomes" id="UP000470018"/>
    </source>
</evidence>
<protein>
    <submittedName>
        <fullName evidence="1">Uncharacterized protein</fullName>
    </submittedName>
</protein>
<evidence type="ECO:0000313" key="1">
    <source>
        <dbReference type="EMBL" id="NDW42676.1"/>
    </source>
</evidence>
<dbReference type="EMBL" id="RXLU01000005">
    <property type="protein sequence ID" value="RTQ85560.1"/>
    <property type="molecule type" value="Genomic_DNA"/>
</dbReference>